<dbReference type="EMBL" id="MZ420154">
    <property type="protein sequence ID" value="QYA18327.1"/>
    <property type="molecule type" value="Genomic_DNA"/>
</dbReference>
<dbReference type="InterPro" id="IPR043913">
    <property type="entry name" value="DUF5764"/>
</dbReference>
<sequence length="422" mass="47110">MSQIANSSLIPRSPVLDIQSPNPQVTAEGCRMFKENLLDKLQESMFVRFQELWYQCECVLFHDNESGTKKYQNQDVCDIFRSLISSIEHWPDPYKNKEFEFVKIQVPKLGEWLLKIVLFQAHILATTQTTRTAKEIDVEKPDEKIFVEKMYKTIAHEILVSLQTKQLYVFSIVQGDSIEAEKRKRVAMPIIRKAIEQSIDLVARMDKIIEEQMFDNDNQNQEEQASSQRAMTPAPSSEKVATPKIATPAPKTPAPKTPMPKTPATKTPVPKTPSSKKVSSSEEFTGLGTPMPKTPRSNAVNRSIKTPTSSASRNEGTASVDSSASHTPTPSTQTPAKRATTVSGTPRPSSFASMSATPRDVSTPSSTPGTEFKKPVAPYRKSDYTPLTTPRSKPKKSRSDKHDEEEIFVSASQTKYLKSPPF</sequence>
<evidence type="ECO:0000313" key="2">
    <source>
        <dbReference type="EMBL" id="QYA18327.1"/>
    </source>
</evidence>
<feature type="region of interest" description="Disordered" evidence="1">
    <location>
        <begin position="218"/>
        <end position="422"/>
    </location>
</feature>
<proteinExistence type="predicted"/>
<gene>
    <name evidence="2" type="ORF">KOM_12_57</name>
</gene>
<feature type="compositionally biased region" description="Polar residues" evidence="1">
    <location>
        <begin position="218"/>
        <end position="230"/>
    </location>
</feature>
<feature type="compositionally biased region" description="Pro residues" evidence="1">
    <location>
        <begin position="250"/>
        <end position="261"/>
    </location>
</feature>
<accession>A0A8F8KLJ3</accession>
<feature type="compositionally biased region" description="Polar residues" evidence="1">
    <location>
        <begin position="295"/>
        <end position="369"/>
    </location>
</feature>
<evidence type="ECO:0000256" key="1">
    <source>
        <dbReference type="SAM" id="MobiDB-lite"/>
    </source>
</evidence>
<reference evidence="2" key="1">
    <citation type="submission" date="2021-06" db="EMBL/GenBank/DDBJ databases">
        <authorList>
            <person name="Rolland C."/>
        </authorList>
    </citation>
    <scope>NUCLEOTIDE SEQUENCE</scope>
    <source>
        <strain evidence="2">347.936635</strain>
    </source>
</reference>
<dbReference type="Pfam" id="PF19068">
    <property type="entry name" value="DUF5764"/>
    <property type="match status" value="1"/>
</dbReference>
<organism evidence="2">
    <name type="scientific">Clandestinovirus</name>
    <dbReference type="NCBI Taxonomy" id="2831644"/>
    <lineage>
        <taxon>Viruses</taxon>
    </lineage>
</organism>
<feature type="compositionally biased region" description="Low complexity" evidence="1">
    <location>
        <begin position="262"/>
        <end position="278"/>
    </location>
</feature>
<feature type="compositionally biased region" description="Low complexity" evidence="1">
    <location>
        <begin position="239"/>
        <end position="249"/>
    </location>
</feature>
<name>A0A8F8KLJ3_9VIRU</name>
<protein>
    <submittedName>
        <fullName evidence="2">Zonadhesin-like protein</fullName>
    </submittedName>
</protein>